<keyword evidence="14" id="KW-1185">Reference proteome</keyword>
<evidence type="ECO:0000256" key="6">
    <source>
        <dbReference type="ARBA" id="ARBA00022968"/>
    </source>
</evidence>
<sequence>MLVSHLPNMERATSDLKFRWRVRDLIILLAFWQCILMTLCLLYFLHNQSVDLDRQRLVNLENARFSRDSGDFHSRLKATLKPPTKKGEEEARFIKNIITEAPVIGEEIKSLPGYISIIGNKTLHMTCRTCSLVSSSGQLSGKGAGADIDDADCVLRMNAAPVKGYEEDVGYRTTARIIGHPNLQKSLEEDEDMKQEILDDQNTRTDFVIIPWLYEVDINQTSDPVYLLAKNYSKEYPSVEFYLFTKEKLQETGREFERQVGMTRKEAHTWFSTGFVTMLFAIDICGKIDVYGLPPENYCQSHPNSKICTITTTTPSIN</sequence>
<evidence type="ECO:0000256" key="12">
    <source>
        <dbReference type="SAM" id="Phobius"/>
    </source>
</evidence>
<evidence type="ECO:0000313" key="14">
    <source>
        <dbReference type="Proteomes" id="UP000230750"/>
    </source>
</evidence>
<comment type="similarity">
    <text evidence="2">Belongs to the glycosyltransferase 29 family.</text>
</comment>
<keyword evidence="7 12" id="KW-1133">Transmembrane helix</keyword>
<accession>A0A2G8KD31</accession>
<evidence type="ECO:0000313" key="13">
    <source>
        <dbReference type="EMBL" id="PIK45883.1"/>
    </source>
</evidence>
<organism evidence="13 14">
    <name type="scientific">Stichopus japonicus</name>
    <name type="common">Sea cucumber</name>
    <dbReference type="NCBI Taxonomy" id="307972"/>
    <lineage>
        <taxon>Eukaryota</taxon>
        <taxon>Metazoa</taxon>
        <taxon>Echinodermata</taxon>
        <taxon>Eleutherozoa</taxon>
        <taxon>Echinozoa</taxon>
        <taxon>Holothuroidea</taxon>
        <taxon>Aspidochirotacea</taxon>
        <taxon>Aspidochirotida</taxon>
        <taxon>Stichopodidae</taxon>
        <taxon>Apostichopus</taxon>
    </lineage>
</organism>
<keyword evidence="10" id="KW-0325">Glycoprotein</keyword>
<evidence type="ECO:0000256" key="4">
    <source>
        <dbReference type="ARBA" id="ARBA00022679"/>
    </source>
</evidence>
<keyword evidence="5 12" id="KW-0812">Transmembrane</keyword>
<comment type="caution">
    <text evidence="13">The sequence shown here is derived from an EMBL/GenBank/DDBJ whole genome shotgun (WGS) entry which is preliminary data.</text>
</comment>
<feature type="disulfide bond" evidence="11">
    <location>
        <begin position="130"/>
        <end position="285"/>
    </location>
</feature>
<evidence type="ECO:0000256" key="3">
    <source>
        <dbReference type="ARBA" id="ARBA00022676"/>
    </source>
</evidence>
<name>A0A2G8KD31_STIJA</name>
<reference evidence="13 14" key="1">
    <citation type="journal article" date="2017" name="PLoS Biol.">
        <title>The sea cucumber genome provides insights into morphological evolution and visceral regeneration.</title>
        <authorList>
            <person name="Zhang X."/>
            <person name="Sun L."/>
            <person name="Yuan J."/>
            <person name="Sun Y."/>
            <person name="Gao Y."/>
            <person name="Zhang L."/>
            <person name="Li S."/>
            <person name="Dai H."/>
            <person name="Hamel J.F."/>
            <person name="Liu C."/>
            <person name="Yu Y."/>
            <person name="Liu S."/>
            <person name="Lin W."/>
            <person name="Guo K."/>
            <person name="Jin S."/>
            <person name="Xu P."/>
            <person name="Storey K.B."/>
            <person name="Huan P."/>
            <person name="Zhang T."/>
            <person name="Zhou Y."/>
            <person name="Zhang J."/>
            <person name="Lin C."/>
            <person name="Li X."/>
            <person name="Xing L."/>
            <person name="Huo D."/>
            <person name="Sun M."/>
            <person name="Wang L."/>
            <person name="Mercier A."/>
            <person name="Li F."/>
            <person name="Yang H."/>
            <person name="Xiang J."/>
        </authorList>
    </citation>
    <scope>NUCLEOTIDE SEQUENCE [LARGE SCALE GENOMIC DNA]</scope>
    <source>
        <strain evidence="13">Shaxun</strain>
        <tissue evidence="13">Muscle</tissue>
    </source>
</reference>
<dbReference type="Gene3D" id="3.90.1480.20">
    <property type="entry name" value="Glycosyl transferase family 29"/>
    <property type="match status" value="1"/>
</dbReference>
<dbReference type="GO" id="GO:0000139">
    <property type="term" value="C:Golgi membrane"/>
    <property type="evidence" value="ECO:0007669"/>
    <property type="project" value="UniProtKB-SubCell"/>
</dbReference>
<feature type="transmembrane region" description="Helical" evidence="12">
    <location>
        <begin position="25"/>
        <end position="45"/>
    </location>
</feature>
<dbReference type="PANTHER" id="PTHR23136:SF12">
    <property type="entry name" value="ALPHA-2,6-SIALYLTRANSFERASE"/>
    <property type="match status" value="1"/>
</dbReference>
<dbReference type="Proteomes" id="UP000230750">
    <property type="component" value="Unassembled WGS sequence"/>
</dbReference>
<keyword evidence="6" id="KW-0735">Signal-anchor</keyword>
<keyword evidence="3 13" id="KW-0328">Glycosyltransferase</keyword>
<evidence type="ECO:0000256" key="5">
    <source>
        <dbReference type="ARBA" id="ARBA00022692"/>
    </source>
</evidence>
<keyword evidence="4 13" id="KW-0808">Transferase</keyword>
<keyword evidence="8" id="KW-0333">Golgi apparatus</keyword>
<dbReference type="AlphaFoldDB" id="A0A2G8KD31"/>
<dbReference type="Pfam" id="PF00777">
    <property type="entry name" value="Glyco_transf_29"/>
    <property type="match status" value="1"/>
</dbReference>
<evidence type="ECO:0000256" key="9">
    <source>
        <dbReference type="ARBA" id="ARBA00023136"/>
    </source>
</evidence>
<gene>
    <name evidence="13" type="ORF">BSL78_17248</name>
</gene>
<proteinExistence type="inferred from homology"/>
<evidence type="ECO:0000256" key="11">
    <source>
        <dbReference type="PIRSR" id="PIRSR005557-2"/>
    </source>
</evidence>
<keyword evidence="9 12" id="KW-0472">Membrane</keyword>
<dbReference type="GO" id="GO:0008373">
    <property type="term" value="F:sialyltransferase activity"/>
    <property type="evidence" value="ECO:0007669"/>
    <property type="project" value="InterPro"/>
</dbReference>
<dbReference type="EMBL" id="MRZV01000678">
    <property type="protein sequence ID" value="PIK45883.1"/>
    <property type="molecule type" value="Genomic_DNA"/>
</dbReference>
<protein>
    <submittedName>
        <fullName evidence="13">Putative alpha-N-acetylgalactosaminide alpha-2,6-sialyltransferase 3</fullName>
    </submittedName>
</protein>
<dbReference type="InterPro" id="IPR001675">
    <property type="entry name" value="Glyco_trans_29"/>
</dbReference>
<dbReference type="InterPro" id="IPR038578">
    <property type="entry name" value="GT29-like_sf"/>
</dbReference>
<dbReference type="PANTHER" id="PTHR23136">
    <property type="entry name" value="TAX1-BINDING PROTEIN 3-RELATED"/>
    <property type="match status" value="1"/>
</dbReference>
<dbReference type="STRING" id="307972.A0A2G8KD31"/>
<evidence type="ECO:0000256" key="10">
    <source>
        <dbReference type="ARBA" id="ARBA00023180"/>
    </source>
</evidence>
<comment type="subcellular location">
    <subcellularLocation>
        <location evidence="1">Golgi apparatus membrane</location>
        <topology evidence="1">Single-pass type II membrane protein</topology>
    </subcellularLocation>
</comment>
<evidence type="ECO:0000256" key="1">
    <source>
        <dbReference type="ARBA" id="ARBA00004323"/>
    </source>
</evidence>
<evidence type="ECO:0000256" key="7">
    <source>
        <dbReference type="ARBA" id="ARBA00022989"/>
    </source>
</evidence>
<dbReference type="OrthoDB" id="10264956at2759"/>
<evidence type="ECO:0000256" key="8">
    <source>
        <dbReference type="ARBA" id="ARBA00023034"/>
    </source>
</evidence>
<evidence type="ECO:0000256" key="2">
    <source>
        <dbReference type="ARBA" id="ARBA00006003"/>
    </source>
</evidence>